<evidence type="ECO:0000313" key="10">
    <source>
        <dbReference type="Proteomes" id="UP000577707"/>
    </source>
</evidence>
<dbReference type="InterPro" id="IPR000522">
    <property type="entry name" value="ABC_transptr_permease_BtuC"/>
</dbReference>
<name>A0A7W5A729_9ACTN</name>
<reference evidence="9 10" key="1">
    <citation type="submission" date="2020-08" db="EMBL/GenBank/DDBJ databases">
        <title>Genomic Encyclopedia of Type Strains, Phase III (KMG-III): the genomes of soil and plant-associated and newly described type strains.</title>
        <authorList>
            <person name="Whitman W."/>
        </authorList>
    </citation>
    <scope>NUCLEOTIDE SEQUENCE [LARGE SCALE GENOMIC DNA]</scope>
    <source>
        <strain evidence="9 10">CECT 3302</strain>
    </source>
</reference>
<comment type="similarity">
    <text evidence="2">Belongs to the binding-protein-dependent transport system permease family. FecCD subfamily.</text>
</comment>
<feature type="transmembrane region" description="Helical" evidence="8">
    <location>
        <begin position="201"/>
        <end position="226"/>
    </location>
</feature>
<evidence type="ECO:0000256" key="6">
    <source>
        <dbReference type="ARBA" id="ARBA00022989"/>
    </source>
</evidence>
<evidence type="ECO:0000256" key="2">
    <source>
        <dbReference type="ARBA" id="ARBA00007935"/>
    </source>
</evidence>
<feature type="transmembrane region" description="Helical" evidence="8">
    <location>
        <begin position="129"/>
        <end position="148"/>
    </location>
</feature>
<feature type="transmembrane region" description="Helical" evidence="8">
    <location>
        <begin position="286"/>
        <end position="307"/>
    </location>
</feature>
<keyword evidence="10" id="KW-1185">Reference proteome</keyword>
<dbReference type="Proteomes" id="UP000577707">
    <property type="component" value="Unassembled WGS sequence"/>
</dbReference>
<keyword evidence="3" id="KW-0813">Transport</keyword>
<feature type="transmembrane region" description="Helical" evidence="8">
    <location>
        <begin position="247"/>
        <end position="274"/>
    </location>
</feature>
<feature type="transmembrane region" description="Helical" evidence="8">
    <location>
        <begin position="319"/>
        <end position="336"/>
    </location>
</feature>
<dbReference type="EMBL" id="JACHXG010000007">
    <property type="protein sequence ID" value="MBB3090635.1"/>
    <property type="molecule type" value="Genomic_DNA"/>
</dbReference>
<organism evidence="9 10">
    <name type="scientific">Nocardioides albus</name>
    <dbReference type="NCBI Taxonomy" id="1841"/>
    <lineage>
        <taxon>Bacteria</taxon>
        <taxon>Bacillati</taxon>
        <taxon>Actinomycetota</taxon>
        <taxon>Actinomycetes</taxon>
        <taxon>Propionibacteriales</taxon>
        <taxon>Nocardioidaceae</taxon>
        <taxon>Nocardioides</taxon>
    </lineage>
</organism>
<evidence type="ECO:0000256" key="3">
    <source>
        <dbReference type="ARBA" id="ARBA00022448"/>
    </source>
</evidence>
<evidence type="ECO:0000256" key="7">
    <source>
        <dbReference type="ARBA" id="ARBA00023136"/>
    </source>
</evidence>
<dbReference type="AlphaFoldDB" id="A0A7W5A729"/>
<dbReference type="CDD" id="cd06550">
    <property type="entry name" value="TM_ABC_iron-siderophores_like"/>
    <property type="match status" value="1"/>
</dbReference>
<dbReference type="PANTHER" id="PTHR30472">
    <property type="entry name" value="FERRIC ENTEROBACTIN TRANSPORT SYSTEM PERMEASE PROTEIN"/>
    <property type="match status" value="1"/>
</dbReference>
<dbReference type="Pfam" id="PF01032">
    <property type="entry name" value="FecCD"/>
    <property type="match status" value="1"/>
</dbReference>
<dbReference type="GO" id="GO:0022857">
    <property type="term" value="F:transmembrane transporter activity"/>
    <property type="evidence" value="ECO:0007669"/>
    <property type="project" value="InterPro"/>
</dbReference>
<keyword evidence="5 8" id="KW-0812">Transmembrane</keyword>
<proteinExistence type="inferred from homology"/>
<feature type="transmembrane region" description="Helical" evidence="8">
    <location>
        <begin position="70"/>
        <end position="90"/>
    </location>
</feature>
<gene>
    <name evidence="9" type="ORF">FHS12_003593</name>
</gene>
<feature type="transmembrane region" description="Helical" evidence="8">
    <location>
        <begin position="28"/>
        <end position="50"/>
    </location>
</feature>
<dbReference type="GO" id="GO:0005886">
    <property type="term" value="C:plasma membrane"/>
    <property type="evidence" value="ECO:0007669"/>
    <property type="project" value="UniProtKB-SubCell"/>
</dbReference>
<evidence type="ECO:0000256" key="5">
    <source>
        <dbReference type="ARBA" id="ARBA00022692"/>
    </source>
</evidence>
<keyword evidence="4" id="KW-1003">Cell membrane</keyword>
<dbReference type="PANTHER" id="PTHR30472:SF1">
    <property type="entry name" value="FE(3+) DICITRATE TRANSPORT SYSTEM PERMEASE PROTEIN FECC-RELATED"/>
    <property type="match status" value="1"/>
</dbReference>
<evidence type="ECO:0000313" key="9">
    <source>
        <dbReference type="EMBL" id="MBB3090635.1"/>
    </source>
</evidence>
<accession>A0A7W5A729</accession>
<sequence>MTTPTPLAPVAPAAPAAAVVRGRTLPGIGLILGMLVLAAVVSILLGSEWVPPTALLDEGSFGHAILENRIARTATAFAVGGALALGGACLQGLTRNPLADPGLLGLNAGAAFAVVVALVYVGATGLNSLLWAAFIGSALAAILVHGIAAIGRDGATPAKLVLAGAALTAALTSWTSGILLIDHQGLEVFRQWQVGTIGSDWGDLAVCAPFLVVGALLALLSAPVLDALALGDDLAKGLGRRTGLDRVVVGVGVVLLCGTATALVGPVAFVGLVVPHAVRALVGPSYTLVLPLSIAAGAALTAIADALGRVVLPPTEVQVGIMTAVVGVPAFIWFLRRGRMAGL</sequence>
<dbReference type="GO" id="GO:0033214">
    <property type="term" value="P:siderophore-iron import into cell"/>
    <property type="evidence" value="ECO:0007669"/>
    <property type="project" value="TreeGrafter"/>
</dbReference>
<dbReference type="Gene3D" id="1.10.3470.10">
    <property type="entry name" value="ABC transporter involved in vitamin B12 uptake, BtuC"/>
    <property type="match status" value="1"/>
</dbReference>
<comment type="subcellular location">
    <subcellularLocation>
        <location evidence="1">Cell membrane</location>
        <topology evidence="1">Multi-pass membrane protein</topology>
    </subcellularLocation>
</comment>
<evidence type="ECO:0000256" key="1">
    <source>
        <dbReference type="ARBA" id="ARBA00004651"/>
    </source>
</evidence>
<dbReference type="RefSeq" id="WP_229788618.1">
    <property type="nucleotide sequence ID" value="NZ_BMQT01000005.1"/>
</dbReference>
<protein>
    <submittedName>
        <fullName evidence="9">Iron complex transport system permease protein</fullName>
    </submittedName>
</protein>
<keyword evidence="6 8" id="KW-1133">Transmembrane helix</keyword>
<comment type="caution">
    <text evidence="9">The sequence shown here is derived from an EMBL/GenBank/DDBJ whole genome shotgun (WGS) entry which is preliminary data.</text>
</comment>
<keyword evidence="7 8" id="KW-0472">Membrane</keyword>
<dbReference type="InterPro" id="IPR037294">
    <property type="entry name" value="ABC_BtuC-like"/>
</dbReference>
<evidence type="ECO:0000256" key="4">
    <source>
        <dbReference type="ARBA" id="ARBA00022475"/>
    </source>
</evidence>
<feature type="transmembrane region" description="Helical" evidence="8">
    <location>
        <begin position="102"/>
        <end position="123"/>
    </location>
</feature>
<feature type="transmembrane region" description="Helical" evidence="8">
    <location>
        <begin position="160"/>
        <end position="181"/>
    </location>
</feature>
<evidence type="ECO:0000256" key="8">
    <source>
        <dbReference type="SAM" id="Phobius"/>
    </source>
</evidence>
<dbReference type="SUPFAM" id="SSF81345">
    <property type="entry name" value="ABC transporter involved in vitamin B12 uptake, BtuC"/>
    <property type="match status" value="1"/>
</dbReference>